<sequence>MNDLTVQAEIVHSRQVPDIIGKWRSVAKLNWDAARRKCGSTTKSCFVGIRTAEIVCILSLIRVSKAGLHTKLLFIERDEHQDQSKGKGFLAIEAVLEAVAAVFGSAYIVLDAPLKETIEYYSSHGFRVARIRGRSARTMTRPVRS</sequence>
<dbReference type="EMBL" id="CP044067">
    <property type="protein sequence ID" value="QET05817.1"/>
    <property type="molecule type" value="Genomic_DNA"/>
</dbReference>
<dbReference type="AlphaFoldDB" id="A0A5P2HC33"/>
<accession>A0A5P2HC33</accession>
<dbReference type="OrthoDB" id="8963898at2"/>
<protein>
    <recommendedName>
        <fullName evidence="3">N-acetyltransferase domain-containing protein</fullName>
    </recommendedName>
</protein>
<organism evidence="1 2">
    <name type="scientific">Cupriavidus pauculus</name>
    <dbReference type="NCBI Taxonomy" id="82633"/>
    <lineage>
        <taxon>Bacteria</taxon>
        <taxon>Pseudomonadati</taxon>
        <taxon>Pseudomonadota</taxon>
        <taxon>Betaproteobacteria</taxon>
        <taxon>Burkholderiales</taxon>
        <taxon>Burkholderiaceae</taxon>
        <taxon>Cupriavidus</taxon>
    </lineage>
</organism>
<dbReference type="RefSeq" id="WP_150376346.1">
    <property type="nucleotide sequence ID" value="NZ_CP044067.1"/>
</dbReference>
<evidence type="ECO:0000313" key="2">
    <source>
        <dbReference type="Proteomes" id="UP000322822"/>
    </source>
</evidence>
<proteinExistence type="predicted"/>
<evidence type="ECO:0000313" key="1">
    <source>
        <dbReference type="EMBL" id="QET05817.1"/>
    </source>
</evidence>
<dbReference type="Proteomes" id="UP000322822">
    <property type="component" value="Chromosome 2"/>
</dbReference>
<gene>
    <name evidence="1" type="ORF">FOB72_28040</name>
</gene>
<name>A0A5P2HC33_9BURK</name>
<evidence type="ECO:0008006" key="3">
    <source>
        <dbReference type="Google" id="ProtNLM"/>
    </source>
</evidence>
<reference evidence="1 2" key="1">
    <citation type="submission" date="2019-09" db="EMBL/GenBank/DDBJ databases">
        <title>FDA dAtabase for Regulatory Grade micrObial Sequences (FDA-ARGOS): Supporting development and validation of Infectious Disease Dx tests.</title>
        <authorList>
            <person name="Sciortino C."/>
            <person name="Tallon L."/>
            <person name="Sadzewicz L."/>
            <person name="Vavikolanu K."/>
            <person name="Mehta A."/>
            <person name="Aluvathingal J."/>
            <person name="Nadendla S."/>
            <person name="Nandy P."/>
            <person name="Geyer C."/>
            <person name="Yan Y."/>
            <person name="Sichtig H."/>
        </authorList>
    </citation>
    <scope>NUCLEOTIDE SEQUENCE [LARGE SCALE GENOMIC DNA]</scope>
    <source>
        <strain evidence="1 2">FDAARGOS_664</strain>
    </source>
</reference>